<feature type="coiled-coil region" evidence="1">
    <location>
        <begin position="135"/>
        <end position="162"/>
    </location>
</feature>
<feature type="transmembrane region" description="Helical" evidence="2">
    <location>
        <begin position="6"/>
        <end position="27"/>
    </location>
</feature>
<dbReference type="InterPro" id="IPR025285">
    <property type="entry name" value="DUF4145"/>
</dbReference>
<evidence type="ECO:0000259" key="3">
    <source>
        <dbReference type="Pfam" id="PF13643"/>
    </source>
</evidence>
<gene>
    <name evidence="4" type="ORF">SAMN05216302_106711</name>
</gene>
<proteinExistence type="predicted"/>
<keyword evidence="1" id="KW-0175">Coiled coil</keyword>
<feature type="domain" description="DUF4145" evidence="3">
    <location>
        <begin position="100"/>
        <end position="160"/>
    </location>
</feature>
<evidence type="ECO:0000313" key="4">
    <source>
        <dbReference type="EMBL" id="SFL35809.1"/>
    </source>
</evidence>
<dbReference type="OrthoDB" id="7840545at2"/>
<reference evidence="5" key="1">
    <citation type="submission" date="2016-10" db="EMBL/GenBank/DDBJ databases">
        <authorList>
            <person name="Varghese N."/>
            <person name="Submissions S."/>
        </authorList>
    </citation>
    <scope>NUCLEOTIDE SEQUENCE [LARGE SCALE GENOMIC DNA]</scope>
    <source>
        <strain evidence="5">Nm69</strain>
    </source>
</reference>
<protein>
    <recommendedName>
        <fullName evidence="3">DUF4145 domain-containing protein</fullName>
    </recommendedName>
</protein>
<evidence type="ECO:0000256" key="2">
    <source>
        <dbReference type="SAM" id="Phobius"/>
    </source>
</evidence>
<dbReference type="Pfam" id="PF13643">
    <property type="entry name" value="DUF4145"/>
    <property type="match status" value="1"/>
</dbReference>
<evidence type="ECO:0000256" key="1">
    <source>
        <dbReference type="SAM" id="Coils"/>
    </source>
</evidence>
<dbReference type="RefSeq" id="WP_090703558.1">
    <property type="nucleotide sequence ID" value="NZ_FOSP01000067.1"/>
</dbReference>
<keyword evidence="2" id="KW-0812">Transmembrane</keyword>
<name>A0A1I4H0Q7_9PROT</name>
<keyword evidence="5" id="KW-1185">Reference proteome</keyword>
<evidence type="ECO:0000313" key="5">
    <source>
        <dbReference type="Proteomes" id="UP000199533"/>
    </source>
</evidence>
<dbReference type="EMBL" id="FOSP01000067">
    <property type="protein sequence ID" value="SFL35809.1"/>
    <property type="molecule type" value="Genomic_DNA"/>
</dbReference>
<organism evidence="4 5">
    <name type="scientific">Nitrosomonas aestuarii</name>
    <dbReference type="NCBI Taxonomy" id="52441"/>
    <lineage>
        <taxon>Bacteria</taxon>
        <taxon>Pseudomonadati</taxon>
        <taxon>Pseudomonadota</taxon>
        <taxon>Betaproteobacteria</taxon>
        <taxon>Nitrosomonadales</taxon>
        <taxon>Nitrosomonadaceae</taxon>
        <taxon>Nitrosomonas</taxon>
    </lineage>
</organism>
<keyword evidence="2" id="KW-0472">Membrane</keyword>
<keyword evidence="2" id="KW-1133">Transmembrane helix</keyword>
<dbReference type="Proteomes" id="UP000199533">
    <property type="component" value="Unassembled WGS sequence"/>
</dbReference>
<dbReference type="AlphaFoldDB" id="A0A1I4H0Q7"/>
<sequence>MDWLQFISSLISSIAWPVVGLTFLFLFKTELSKIVQRLAHLKYKDLEIAFDKIKQDAQELQLKSALMTAPKESVEFTSLEEQIMDAAERTPSAAILLAWSGLETAIASAVGRLAISSESPSYRSLMHNIESLEQAGRLSKSHKQLLNEMRMLRNKVAHEQSAILSISSNQALDYAKTAIDLIKHFESYQRLG</sequence>
<accession>A0A1I4H0Q7</accession>